<proteinExistence type="predicted"/>
<protein>
    <submittedName>
        <fullName evidence="2">Uncharacterized protein</fullName>
    </submittedName>
</protein>
<dbReference type="Proteomes" id="UP000238534">
    <property type="component" value="Unassembled WGS sequence"/>
</dbReference>
<dbReference type="EMBL" id="PCPP01000002">
    <property type="protein sequence ID" value="PRB83176.1"/>
    <property type="molecule type" value="Genomic_DNA"/>
</dbReference>
<evidence type="ECO:0000313" key="3">
    <source>
        <dbReference type="EMBL" id="PRB89418.1"/>
    </source>
</evidence>
<feature type="transmembrane region" description="Helical" evidence="1">
    <location>
        <begin position="204"/>
        <end position="220"/>
    </location>
</feature>
<keyword evidence="1" id="KW-0472">Membrane</keyword>
<dbReference type="Proteomes" id="UP000238325">
    <property type="component" value="Unassembled WGS sequence"/>
</dbReference>
<comment type="caution">
    <text evidence="2">The sequence shown here is derived from an EMBL/GenBank/DDBJ whole genome shotgun (WGS) entry which is preliminary data.</text>
</comment>
<gene>
    <name evidence="2" type="ORF">CQ022_13700</name>
    <name evidence="3" type="ORF">CQ033_12600</name>
</gene>
<dbReference type="OrthoDB" id="1081881at2"/>
<evidence type="ECO:0000313" key="2">
    <source>
        <dbReference type="EMBL" id="PRB83176.1"/>
    </source>
</evidence>
<keyword evidence="1" id="KW-1133">Transmembrane helix</keyword>
<feature type="transmembrane region" description="Helical" evidence="1">
    <location>
        <begin position="166"/>
        <end position="192"/>
    </location>
</feature>
<feature type="transmembrane region" description="Helical" evidence="1">
    <location>
        <begin position="110"/>
        <end position="127"/>
    </location>
</feature>
<feature type="transmembrane region" description="Helical" evidence="1">
    <location>
        <begin position="283"/>
        <end position="303"/>
    </location>
</feature>
<dbReference type="Pfam" id="PF19528">
    <property type="entry name" value="DUF6056"/>
    <property type="match status" value="1"/>
</dbReference>
<feature type="transmembrane region" description="Helical" evidence="1">
    <location>
        <begin position="7"/>
        <end position="28"/>
    </location>
</feature>
<dbReference type="RefSeq" id="WP_105682930.1">
    <property type="nucleotide sequence ID" value="NZ_JBBGZD010000002.1"/>
</dbReference>
<evidence type="ECO:0000313" key="4">
    <source>
        <dbReference type="Proteomes" id="UP000238325"/>
    </source>
</evidence>
<evidence type="ECO:0000256" key="1">
    <source>
        <dbReference type="SAM" id="Phobius"/>
    </source>
</evidence>
<dbReference type="InterPro" id="IPR045691">
    <property type="entry name" value="DUF6056"/>
</dbReference>
<dbReference type="EMBL" id="PCPH01000003">
    <property type="protein sequence ID" value="PRB89418.1"/>
    <property type="molecule type" value="Genomic_DNA"/>
</dbReference>
<feature type="transmembrane region" description="Helical" evidence="1">
    <location>
        <begin position="81"/>
        <end position="98"/>
    </location>
</feature>
<keyword evidence="4" id="KW-1185">Reference proteome</keyword>
<organism evidence="2 5">
    <name type="scientific">Chryseobacterium culicis</name>
    <dbReference type="NCBI Taxonomy" id="680127"/>
    <lineage>
        <taxon>Bacteria</taxon>
        <taxon>Pseudomonadati</taxon>
        <taxon>Bacteroidota</taxon>
        <taxon>Flavobacteriia</taxon>
        <taxon>Flavobacteriales</taxon>
        <taxon>Weeksellaceae</taxon>
        <taxon>Chryseobacterium group</taxon>
        <taxon>Chryseobacterium</taxon>
    </lineage>
</organism>
<feature type="transmembrane region" description="Helical" evidence="1">
    <location>
        <begin position="133"/>
        <end position="154"/>
    </location>
</feature>
<name>A0A2S9CRQ3_CHRCI</name>
<sequence length="439" mass="52010">MKKVQNIVVFLSVLISVGLAYISFFNVYQTDDYFWSYTTRKFGLLKSFINTYTQWGGRYFGYSINMFNPVFYDPNNILPKIYPVFLMLSFIGVSALNFKEYFGYSLKESIKKGFLLFFFYTMLLVSLPEHYFWITGSNVYFVPVILSGILLYIFKKREDTGRKIWLYLSVFLIIILMGSNEILALILEGLLLVSYYQKRNRENLFLVLLGTLFLLVCFLAPGNFNRMGEEEKGMVIWLKRIALFGADTIYVGLKVMMVLPLFIKVFEEELKKISTQITFQKACLFWSVSLLPLLFTSYILTSIARQFESILFYFLITFSLIIFFRFEKIKKVWWISLCIVFLPELKIFPEKYAYFNIDFNGENIIMELFTTDLKKYEREMNERVDIIKNSSQDSVVVDKIKEVPRILYIDEMASVKEQETYVNDQLQKYFNKKYIRTKE</sequence>
<evidence type="ECO:0000313" key="5">
    <source>
        <dbReference type="Proteomes" id="UP000238534"/>
    </source>
</evidence>
<feature type="transmembrane region" description="Helical" evidence="1">
    <location>
        <begin position="310"/>
        <end position="326"/>
    </location>
</feature>
<dbReference type="AlphaFoldDB" id="A0A2S9CRQ3"/>
<accession>A0A2S9CRQ3</accession>
<keyword evidence="1" id="KW-0812">Transmembrane</keyword>
<reference evidence="4 5" key="1">
    <citation type="submission" date="2017-09" db="EMBL/GenBank/DDBJ databases">
        <title>Genomic, metabolic, and phenotypic characteristics of bacterial isolates from the natural microbiome of the model nematode Caenorhabditis elegans.</title>
        <authorList>
            <person name="Zimmermann J."/>
            <person name="Obeng N."/>
            <person name="Yang W."/>
            <person name="Obeng O."/>
            <person name="Kissoyan K."/>
            <person name="Pees B."/>
            <person name="Dirksen P."/>
            <person name="Hoppner M."/>
            <person name="Franke A."/>
            <person name="Rosenstiel P."/>
            <person name="Leippe M."/>
            <person name="Dierking K."/>
            <person name="Kaleta C."/>
            <person name="Schulenburg H."/>
        </authorList>
    </citation>
    <scope>NUCLEOTIDE SEQUENCE [LARGE SCALE GENOMIC DNA]</scope>
    <source>
        <strain evidence="2 5">MYb25</strain>
        <strain evidence="3 4">MYb44</strain>
    </source>
</reference>